<dbReference type="SUPFAM" id="SSF47954">
    <property type="entry name" value="Cyclin-like"/>
    <property type="match status" value="2"/>
</dbReference>
<reference evidence="4 5" key="1">
    <citation type="journal article" date="2017" name="Mol. Ecol.">
        <title>Comparative and population genomic landscape of Phellinus noxius: A hypervariable fungus causing root rot in trees.</title>
        <authorList>
            <person name="Chung C.L."/>
            <person name="Lee T.J."/>
            <person name="Akiba M."/>
            <person name="Lee H.H."/>
            <person name="Kuo T.H."/>
            <person name="Liu D."/>
            <person name="Ke H.M."/>
            <person name="Yokoi T."/>
            <person name="Roa M.B."/>
            <person name="Lu M.J."/>
            <person name="Chang Y.Y."/>
            <person name="Ann P.J."/>
            <person name="Tsai J.N."/>
            <person name="Chen C.Y."/>
            <person name="Tzean S.S."/>
            <person name="Ota Y."/>
            <person name="Hattori T."/>
            <person name="Sahashi N."/>
            <person name="Liou R.F."/>
            <person name="Kikuchi T."/>
            <person name="Tsai I.J."/>
        </authorList>
    </citation>
    <scope>NUCLEOTIDE SEQUENCE [LARGE SCALE GENOMIC DNA]</scope>
    <source>
        <strain evidence="4 5">FFPRI411160</strain>
    </source>
</reference>
<proteinExistence type="inferred from homology"/>
<dbReference type="GO" id="GO:0006357">
    <property type="term" value="P:regulation of transcription by RNA polymerase II"/>
    <property type="evidence" value="ECO:0007669"/>
    <property type="project" value="InterPro"/>
</dbReference>
<evidence type="ECO:0000256" key="2">
    <source>
        <dbReference type="SAM" id="MobiDB-lite"/>
    </source>
</evidence>
<dbReference type="InterPro" id="IPR036915">
    <property type="entry name" value="Cyclin-like_sf"/>
</dbReference>
<dbReference type="InterPro" id="IPR006671">
    <property type="entry name" value="Cyclin_N"/>
</dbReference>
<accession>A0A286UB71</accession>
<dbReference type="OrthoDB" id="25002at2759"/>
<comment type="similarity">
    <text evidence="1">Belongs to the cyclin family.</text>
</comment>
<dbReference type="EMBL" id="NBII01000007">
    <property type="protein sequence ID" value="PAV16818.1"/>
    <property type="molecule type" value="Genomic_DNA"/>
</dbReference>
<keyword evidence="1" id="KW-0195">Cyclin</keyword>
<evidence type="ECO:0000256" key="1">
    <source>
        <dbReference type="RuleBase" id="RU000383"/>
    </source>
</evidence>
<dbReference type="Gene3D" id="1.10.472.10">
    <property type="entry name" value="Cyclin-like"/>
    <property type="match status" value="2"/>
</dbReference>
<dbReference type="SMART" id="SM00385">
    <property type="entry name" value="CYCLIN"/>
    <property type="match status" value="2"/>
</dbReference>
<feature type="compositionally biased region" description="Polar residues" evidence="2">
    <location>
        <begin position="301"/>
        <end position="320"/>
    </location>
</feature>
<feature type="domain" description="Cyclin-like" evidence="3">
    <location>
        <begin position="175"/>
        <end position="275"/>
    </location>
</feature>
<organism evidence="4 5">
    <name type="scientific">Pyrrhoderma noxium</name>
    <dbReference type="NCBI Taxonomy" id="2282107"/>
    <lineage>
        <taxon>Eukaryota</taxon>
        <taxon>Fungi</taxon>
        <taxon>Dikarya</taxon>
        <taxon>Basidiomycota</taxon>
        <taxon>Agaricomycotina</taxon>
        <taxon>Agaricomycetes</taxon>
        <taxon>Hymenochaetales</taxon>
        <taxon>Hymenochaetaceae</taxon>
        <taxon>Pyrrhoderma</taxon>
    </lineage>
</organism>
<evidence type="ECO:0000313" key="5">
    <source>
        <dbReference type="Proteomes" id="UP000217199"/>
    </source>
</evidence>
<evidence type="ECO:0000313" key="4">
    <source>
        <dbReference type="EMBL" id="PAV16818.1"/>
    </source>
</evidence>
<dbReference type="Proteomes" id="UP000217199">
    <property type="component" value="Unassembled WGS sequence"/>
</dbReference>
<dbReference type="InterPro" id="IPR043198">
    <property type="entry name" value="Cyclin/Ssn8"/>
</dbReference>
<dbReference type="PANTHER" id="PTHR10026">
    <property type="entry name" value="CYCLIN"/>
    <property type="match status" value="1"/>
</dbReference>
<dbReference type="InterPro" id="IPR013763">
    <property type="entry name" value="Cyclin-like_dom"/>
</dbReference>
<evidence type="ECO:0000259" key="3">
    <source>
        <dbReference type="SMART" id="SM00385"/>
    </source>
</evidence>
<sequence>MDPSQYVTPHSPSQIPASRVKYHHPYFSPAEVEHLSEKQRGKLSNQEKLKQQACSFIEAVGTKIGFPRRTIATAQNLYHRFHLFFPRKDFNYFFVTTACLYVSAKMHDTLKKPRDILMVSYTIRFHELVARFKTSGREVEIDLAIVEQDRQNLLGIERLVIETISFNFTVRMPFPYVIKFSRSLNISKKLARFAWRLASDSSRTFAPLQYPPHVVAMGCIYLAALLKSFERPPERPSTFRSSHELVSLLTQSREWESKYRVCIEDLEEICHLLLDLLIYAAQNTSTTTSPSTPSSPSPNTHPLQRNPRSSHPLHLTQQAASKPPPIPYKHDTLMRLKIHLRETEHMAKPRVDVDGANNLDELGGGKSGDAPGLGRNEGTVRFVFGPERLLS</sequence>
<feature type="compositionally biased region" description="Low complexity" evidence="2">
    <location>
        <begin position="285"/>
        <end position="300"/>
    </location>
</feature>
<dbReference type="GO" id="GO:0016538">
    <property type="term" value="F:cyclin-dependent protein serine/threonine kinase regulator activity"/>
    <property type="evidence" value="ECO:0007669"/>
    <property type="project" value="InterPro"/>
</dbReference>
<feature type="domain" description="Cyclin-like" evidence="3">
    <location>
        <begin position="55"/>
        <end position="162"/>
    </location>
</feature>
<dbReference type="STRING" id="2282107.A0A286UB71"/>
<dbReference type="InParanoid" id="A0A286UB71"/>
<feature type="region of interest" description="Disordered" evidence="2">
    <location>
        <begin position="285"/>
        <end position="328"/>
    </location>
</feature>
<keyword evidence="5" id="KW-1185">Reference proteome</keyword>
<protein>
    <submittedName>
        <fullName evidence="4">Cyclin</fullName>
    </submittedName>
</protein>
<dbReference type="Pfam" id="PF00134">
    <property type="entry name" value="Cyclin_N"/>
    <property type="match status" value="1"/>
</dbReference>
<name>A0A286UB71_9AGAM</name>
<dbReference type="CDD" id="cd20546">
    <property type="entry name" value="CYCLIN_SpCG1C_ScCTK2-like_rpt2"/>
    <property type="match status" value="1"/>
</dbReference>
<dbReference type="FunCoup" id="A0A286UB71">
    <property type="interactions" value="91"/>
</dbReference>
<gene>
    <name evidence="4" type="ORF">PNOK_0688200</name>
</gene>
<comment type="caution">
    <text evidence="4">The sequence shown here is derived from an EMBL/GenBank/DDBJ whole genome shotgun (WGS) entry which is preliminary data.</text>
</comment>
<feature type="region of interest" description="Disordered" evidence="2">
    <location>
        <begin position="354"/>
        <end position="378"/>
    </location>
</feature>
<dbReference type="AlphaFoldDB" id="A0A286UB71"/>